<dbReference type="AlphaFoldDB" id="A0A1S2LMP2"/>
<name>A0A1S2LMP2_9BACI</name>
<dbReference type="PANTHER" id="PTHR46797:SF1">
    <property type="entry name" value="METHYLPHOSPHONATE SYNTHASE"/>
    <property type="match status" value="1"/>
</dbReference>
<reference evidence="4 5" key="1">
    <citation type="submission" date="2016-10" db="EMBL/GenBank/DDBJ databases">
        <title>Draft genome sequences of four alkaliphilic bacteria belonging to the Anaerobacillus genus.</title>
        <authorList>
            <person name="Bassil N.M."/>
            <person name="Lloyd J.R."/>
        </authorList>
    </citation>
    <scope>NUCLEOTIDE SEQUENCE [LARGE SCALE GENOMIC DNA]</scope>
    <source>
        <strain evidence="4 5">DSM 18345</strain>
    </source>
</reference>
<gene>
    <name evidence="4" type="ORF">BKP37_12915</name>
</gene>
<organism evidence="4 5">
    <name type="scientific">Anaerobacillus alkalilacustris</name>
    <dbReference type="NCBI Taxonomy" id="393763"/>
    <lineage>
        <taxon>Bacteria</taxon>
        <taxon>Bacillati</taxon>
        <taxon>Bacillota</taxon>
        <taxon>Bacilli</taxon>
        <taxon>Bacillales</taxon>
        <taxon>Bacillaceae</taxon>
        <taxon>Anaerobacillus</taxon>
    </lineage>
</organism>
<evidence type="ECO:0000256" key="2">
    <source>
        <dbReference type="SAM" id="Coils"/>
    </source>
</evidence>
<dbReference type="SMART" id="SM00530">
    <property type="entry name" value="HTH_XRE"/>
    <property type="match status" value="1"/>
</dbReference>
<dbReference type="RefSeq" id="WP_071310015.1">
    <property type="nucleotide sequence ID" value="NZ_MLQR01000030.1"/>
</dbReference>
<dbReference type="PANTHER" id="PTHR46797">
    <property type="entry name" value="HTH-TYPE TRANSCRIPTIONAL REGULATOR"/>
    <property type="match status" value="1"/>
</dbReference>
<dbReference type="CDD" id="cd00093">
    <property type="entry name" value="HTH_XRE"/>
    <property type="match status" value="1"/>
</dbReference>
<dbReference type="EMBL" id="MLQR01000030">
    <property type="protein sequence ID" value="OIJ12695.1"/>
    <property type="molecule type" value="Genomic_DNA"/>
</dbReference>
<comment type="caution">
    <text evidence="4">The sequence shown here is derived from an EMBL/GenBank/DDBJ whole genome shotgun (WGS) entry which is preliminary data.</text>
</comment>
<dbReference type="Gene3D" id="1.10.260.40">
    <property type="entry name" value="lambda repressor-like DNA-binding domains"/>
    <property type="match status" value="1"/>
</dbReference>
<dbReference type="GO" id="GO:0003677">
    <property type="term" value="F:DNA binding"/>
    <property type="evidence" value="ECO:0007669"/>
    <property type="project" value="UniProtKB-KW"/>
</dbReference>
<feature type="coiled-coil region" evidence="2">
    <location>
        <begin position="87"/>
        <end position="114"/>
    </location>
</feature>
<feature type="domain" description="HTH cro/C1-type" evidence="3">
    <location>
        <begin position="9"/>
        <end position="63"/>
    </location>
</feature>
<proteinExistence type="predicted"/>
<dbReference type="GO" id="GO:0003700">
    <property type="term" value="F:DNA-binding transcription factor activity"/>
    <property type="evidence" value="ECO:0007669"/>
    <property type="project" value="TreeGrafter"/>
</dbReference>
<keyword evidence="1" id="KW-0238">DNA-binding</keyword>
<protein>
    <recommendedName>
        <fullName evidence="3">HTH cro/C1-type domain-containing protein</fullName>
    </recommendedName>
</protein>
<dbReference type="OrthoDB" id="72638at2"/>
<sequence>MGKSTPNRVKHLRNKHNLSLRELEKRTGINYSVISRIESGDRPLNDNELKIFADLFDVSVDYLIGRTDEPVVKDNNPINISFRDGGEEITEEEAEYLEQQLKQFRELRKKFQQNNE</sequence>
<evidence type="ECO:0000313" key="4">
    <source>
        <dbReference type="EMBL" id="OIJ12695.1"/>
    </source>
</evidence>
<dbReference type="InterPro" id="IPR001387">
    <property type="entry name" value="Cro/C1-type_HTH"/>
</dbReference>
<dbReference type="GO" id="GO:0005829">
    <property type="term" value="C:cytosol"/>
    <property type="evidence" value="ECO:0007669"/>
    <property type="project" value="TreeGrafter"/>
</dbReference>
<keyword evidence="5" id="KW-1185">Reference proteome</keyword>
<dbReference type="PROSITE" id="PS50943">
    <property type="entry name" value="HTH_CROC1"/>
    <property type="match status" value="1"/>
</dbReference>
<dbReference type="SUPFAM" id="SSF47413">
    <property type="entry name" value="lambda repressor-like DNA-binding domains"/>
    <property type="match status" value="1"/>
</dbReference>
<accession>A0A1S2LMP2</accession>
<dbReference type="InterPro" id="IPR050807">
    <property type="entry name" value="TransReg_Diox_bact_type"/>
</dbReference>
<dbReference type="Pfam" id="PF01381">
    <property type="entry name" value="HTH_3"/>
    <property type="match status" value="1"/>
</dbReference>
<dbReference type="InterPro" id="IPR010982">
    <property type="entry name" value="Lambda_DNA-bd_dom_sf"/>
</dbReference>
<evidence type="ECO:0000313" key="5">
    <source>
        <dbReference type="Proteomes" id="UP000179524"/>
    </source>
</evidence>
<dbReference type="Proteomes" id="UP000179524">
    <property type="component" value="Unassembled WGS sequence"/>
</dbReference>
<evidence type="ECO:0000259" key="3">
    <source>
        <dbReference type="PROSITE" id="PS50943"/>
    </source>
</evidence>
<evidence type="ECO:0000256" key="1">
    <source>
        <dbReference type="ARBA" id="ARBA00023125"/>
    </source>
</evidence>
<keyword evidence="2" id="KW-0175">Coiled coil</keyword>